<protein>
    <submittedName>
        <fullName evidence="2">DNA binding</fullName>
    </submittedName>
</protein>
<dbReference type="EMBL" id="CACSLK010020742">
    <property type="protein sequence ID" value="CAA0821043.1"/>
    <property type="molecule type" value="Genomic_DNA"/>
</dbReference>
<evidence type="ECO:0000313" key="3">
    <source>
        <dbReference type="Proteomes" id="UP001153555"/>
    </source>
</evidence>
<dbReference type="OrthoDB" id="1657276at2759"/>
<feature type="region of interest" description="Disordered" evidence="1">
    <location>
        <begin position="133"/>
        <end position="196"/>
    </location>
</feature>
<sequence>MYAWVTVSQNAAIGTNQNSQTFWKSISEMYEEARVDNSKFMGQQRTIESLRNYYMRLNTNVTKWLGAYKEAYSQKSSGMSDADVETIAQKFYSGEKGTKFTHHEVFEKIMRHYPKWELKLGVERHRTRIDREYAGDDDVEEDRGSSKRSRTTGGDEDPNDEIQVSETSTIRRPTGRDKAKGKRKGKATASQPPVVPDDYTEALNAMRITREKEIEAINKIGEITMQKLALNTLNNKMNMLNTLMGKNNLSPQEEAVKNGLMQELFP</sequence>
<gene>
    <name evidence="2" type="ORF">SHERM_19045</name>
</gene>
<dbReference type="PANTHER" id="PTHR45023:SF4">
    <property type="entry name" value="GLYCINE-RICH PROTEIN-RELATED"/>
    <property type="match status" value="1"/>
</dbReference>
<comment type="caution">
    <text evidence="2">The sequence shown here is derived from an EMBL/GenBank/DDBJ whole genome shotgun (WGS) entry which is preliminary data.</text>
</comment>
<keyword evidence="3" id="KW-1185">Reference proteome</keyword>
<feature type="compositionally biased region" description="Polar residues" evidence="1">
    <location>
        <begin position="162"/>
        <end position="171"/>
    </location>
</feature>
<name>A0A9N7N2Q4_STRHE</name>
<reference evidence="2" key="1">
    <citation type="submission" date="2019-12" db="EMBL/GenBank/DDBJ databases">
        <authorList>
            <person name="Scholes J."/>
        </authorList>
    </citation>
    <scope>NUCLEOTIDE SEQUENCE</scope>
</reference>
<accession>A0A9N7N2Q4</accession>
<dbReference type="AlphaFoldDB" id="A0A9N7N2Q4"/>
<proteinExistence type="predicted"/>
<organism evidence="2 3">
    <name type="scientific">Striga hermonthica</name>
    <name type="common">Purple witchweed</name>
    <name type="synonym">Buchnera hermonthica</name>
    <dbReference type="NCBI Taxonomy" id="68872"/>
    <lineage>
        <taxon>Eukaryota</taxon>
        <taxon>Viridiplantae</taxon>
        <taxon>Streptophyta</taxon>
        <taxon>Embryophyta</taxon>
        <taxon>Tracheophyta</taxon>
        <taxon>Spermatophyta</taxon>
        <taxon>Magnoliopsida</taxon>
        <taxon>eudicotyledons</taxon>
        <taxon>Gunneridae</taxon>
        <taxon>Pentapetalae</taxon>
        <taxon>asterids</taxon>
        <taxon>lamiids</taxon>
        <taxon>Lamiales</taxon>
        <taxon>Orobanchaceae</taxon>
        <taxon>Buchnereae</taxon>
        <taxon>Striga</taxon>
    </lineage>
</organism>
<evidence type="ECO:0000256" key="1">
    <source>
        <dbReference type="SAM" id="MobiDB-lite"/>
    </source>
</evidence>
<dbReference type="PANTHER" id="PTHR45023">
    <property type="match status" value="1"/>
</dbReference>
<evidence type="ECO:0000313" key="2">
    <source>
        <dbReference type="EMBL" id="CAA0821043.1"/>
    </source>
</evidence>
<dbReference type="Proteomes" id="UP001153555">
    <property type="component" value="Unassembled WGS sequence"/>
</dbReference>